<feature type="region of interest" description="Disordered" evidence="1">
    <location>
        <begin position="84"/>
        <end position="113"/>
    </location>
</feature>
<dbReference type="Proteomes" id="UP000499080">
    <property type="component" value="Unassembled WGS sequence"/>
</dbReference>
<gene>
    <name evidence="2" type="ORF">AVEN_118836_1</name>
</gene>
<name>A0A4Y2I9T9_ARAVE</name>
<evidence type="ECO:0000313" key="2">
    <source>
        <dbReference type="EMBL" id="GBM74491.1"/>
    </source>
</evidence>
<organism evidence="2 3">
    <name type="scientific">Araneus ventricosus</name>
    <name type="common">Orbweaver spider</name>
    <name type="synonym">Epeira ventricosa</name>
    <dbReference type="NCBI Taxonomy" id="182803"/>
    <lineage>
        <taxon>Eukaryota</taxon>
        <taxon>Metazoa</taxon>
        <taxon>Ecdysozoa</taxon>
        <taxon>Arthropoda</taxon>
        <taxon>Chelicerata</taxon>
        <taxon>Arachnida</taxon>
        <taxon>Araneae</taxon>
        <taxon>Araneomorphae</taxon>
        <taxon>Entelegynae</taxon>
        <taxon>Araneoidea</taxon>
        <taxon>Araneidae</taxon>
        <taxon>Araneus</taxon>
    </lineage>
</organism>
<evidence type="ECO:0000256" key="1">
    <source>
        <dbReference type="SAM" id="MobiDB-lite"/>
    </source>
</evidence>
<evidence type="ECO:0000313" key="3">
    <source>
        <dbReference type="Proteomes" id="UP000499080"/>
    </source>
</evidence>
<dbReference type="EMBL" id="BGPR01105870">
    <property type="protein sequence ID" value="GBM74491.1"/>
    <property type="molecule type" value="Genomic_DNA"/>
</dbReference>
<protein>
    <submittedName>
        <fullName evidence="2">Uncharacterized protein</fullName>
    </submittedName>
</protein>
<keyword evidence="3" id="KW-1185">Reference proteome</keyword>
<sequence>MSDSHVLHPAYWEAAILTQLVSLKSSNGPEDVARSKMNEAILLNCPIWDSFNLALELMESRPDELKQSSPFCTMLAVPRESSQTILSLSWPPSTKKRNAGSQPSRPWETIRAN</sequence>
<accession>A0A4Y2I9T9</accession>
<reference evidence="2 3" key="1">
    <citation type="journal article" date="2019" name="Sci. Rep.">
        <title>Orb-weaving spider Araneus ventricosus genome elucidates the spidroin gene catalogue.</title>
        <authorList>
            <person name="Kono N."/>
            <person name="Nakamura H."/>
            <person name="Ohtoshi R."/>
            <person name="Moran D.A.P."/>
            <person name="Shinohara A."/>
            <person name="Yoshida Y."/>
            <person name="Fujiwara M."/>
            <person name="Mori M."/>
            <person name="Tomita M."/>
            <person name="Arakawa K."/>
        </authorList>
    </citation>
    <scope>NUCLEOTIDE SEQUENCE [LARGE SCALE GENOMIC DNA]</scope>
</reference>
<comment type="caution">
    <text evidence="2">The sequence shown here is derived from an EMBL/GenBank/DDBJ whole genome shotgun (WGS) entry which is preliminary data.</text>
</comment>
<dbReference type="AlphaFoldDB" id="A0A4Y2I9T9"/>
<proteinExistence type="predicted"/>